<dbReference type="Gene3D" id="3.40.50.10210">
    <property type="match status" value="1"/>
</dbReference>
<dbReference type="AlphaFoldDB" id="A0A1G8Y5I1"/>
<dbReference type="Proteomes" id="UP000326500">
    <property type="component" value="Unassembled WGS sequence"/>
</dbReference>
<evidence type="ECO:0000313" key="3">
    <source>
        <dbReference type="Proteomes" id="UP000326500"/>
    </source>
</evidence>
<sequence length="321" mass="33510">MMALILGNTLLSTIPGISGAGPTPEKTLLTPNLDAELVTTGAITSVSARPNTPTGCPTPASITRSMVELTGLAPIFINAGLVHPPTVPCLDVYGSPGGDPRKEDAVPQAAQLYERGEMIGRLLSQYSDFLMLGECVPGGTTTALCVLRALGYNASVSSAFAENPLGLKDSICREALARIEAAGVHEPLDILRATGDPMMPVAAGIASTYTGEIFFAGGTQMLAVAAILKGLHKRVPRLATTVYVRDDPSAGFVRSVADVGATAYFVDPNFGDIGHPGLARYCIGEVKEGTGAGGALMLAYLMGHKPEEITQKVYDFVRQYA</sequence>
<dbReference type="NCBIfam" id="TIGR00303">
    <property type="entry name" value="nicotinate mononucleotide-dependent phosphoribosyltransferase CobT"/>
    <property type="match status" value="1"/>
</dbReference>
<dbReference type="STRING" id="2200.GCA_001571405_00421"/>
<accession>A0A1G8Y5I1</accession>
<comment type="similarity">
    <text evidence="1">Belongs to the UPF0284 family.</text>
</comment>
<evidence type="ECO:0000256" key="1">
    <source>
        <dbReference type="HAMAP-Rule" id="MF_01086"/>
    </source>
</evidence>
<dbReference type="CDD" id="cd02439">
    <property type="entry name" value="DMB-PRT_CobT"/>
    <property type="match status" value="1"/>
</dbReference>
<dbReference type="PANTHER" id="PTHR38811:SF1">
    <property type="entry name" value="UPF0284 PROTEIN SLL1500"/>
    <property type="match status" value="1"/>
</dbReference>
<name>A0A1G8Y5I1_9EURY</name>
<gene>
    <name evidence="2" type="ORF">SAMN04488571_102237</name>
</gene>
<protein>
    <recommendedName>
        <fullName evidence="1">UPF0284 protein SAMN04488571_102237</fullName>
    </recommendedName>
</protein>
<dbReference type="SUPFAM" id="SSF52733">
    <property type="entry name" value="Nicotinate mononucleotide:5,6-dimethylbenzimidazole phosphoribosyltransferase (CobT)"/>
    <property type="match status" value="1"/>
</dbReference>
<dbReference type="InterPro" id="IPR036087">
    <property type="entry name" value="Nict_dMeBzImd_PRibTrfase_sf"/>
</dbReference>
<dbReference type="NCBIfam" id="NF003372">
    <property type="entry name" value="PRK04447.1-5"/>
    <property type="match status" value="1"/>
</dbReference>
<proteinExistence type="inferred from homology"/>
<dbReference type="EMBL" id="FNFT01000002">
    <property type="protein sequence ID" value="SDJ98102.1"/>
    <property type="molecule type" value="Genomic_DNA"/>
</dbReference>
<keyword evidence="3" id="KW-1185">Reference proteome</keyword>
<dbReference type="PANTHER" id="PTHR38811">
    <property type="match status" value="1"/>
</dbReference>
<reference evidence="2 3" key="1">
    <citation type="submission" date="2016-10" db="EMBL/GenBank/DDBJ databases">
        <authorList>
            <person name="Varghese N."/>
            <person name="Submissions S."/>
        </authorList>
    </citation>
    <scope>NUCLEOTIDE SEQUENCE [LARGE SCALE GENOMIC DNA]</scope>
    <source>
        <strain evidence="2 3">DSM 2373</strain>
    </source>
</reference>
<dbReference type="InterPro" id="IPR003200">
    <property type="entry name" value="Nict_dMeBzImd_PRibTrfase"/>
</dbReference>
<evidence type="ECO:0000313" key="2">
    <source>
        <dbReference type="EMBL" id="SDJ98102.1"/>
    </source>
</evidence>
<dbReference type="HAMAP" id="MF_01086">
    <property type="entry name" value="UPF0284"/>
    <property type="match status" value="1"/>
</dbReference>
<dbReference type="InterPro" id="IPR002805">
    <property type="entry name" value="Nict_dMeBzImd_PRibTrfase_arc"/>
</dbReference>
<organism evidence="2 3">
    <name type="scientific">Methanoculleus thermophilus</name>
    <dbReference type="NCBI Taxonomy" id="2200"/>
    <lineage>
        <taxon>Archaea</taxon>
        <taxon>Methanobacteriati</taxon>
        <taxon>Methanobacteriota</taxon>
        <taxon>Stenosarchaea group</taxon>
        <taxon>Methanomicrobia</taxon>
        <taxon>Methanomicrobiales</taxon>
        <taxon>Methanomicrobiaceae</taxon>
        <taxon>Methanoculleus</taxon>
    </lineage>
</organism>
<dbReference type="GO" id="GO:0008939">
    <property type="term" value="F:nicotinate-nucleotide-dimethylbenzimidazole phosphoribosyltransferase activity"/>
    <property type="evidence" value="ECO:0007669"/>
    <property type="project" value="InterPro"/>
</dbReference>